<evidence type="ECO:0000259" key="7">
    <source>
        <dbReference type="Pfam" id="PF05922"/>
    </source>
</evidence>
<accession>A0A8X8XRW6</accession>
<evidence type="ECO:0000256" key="5">
    <source>
        <dbReference type="ARBA" id="ARBA00022825"/>
    </source>
</evidence>
<evidence type="ECO:0000313" key="9">
    <source>
        <dbReference type="Proteomes" id="UP000298416"/>
    </source>
</evidence>
<dbReference type="PANTHER" id="PTHR48222">
    <property type="entry name" value="PROTEINASE INHIBITOR, PROPEPTIDE"/>
    <property type="match status" value="1"/>
</dbReference>
<sequence>MVFGKFMPPFILIAVFHQPALATKKAYVVYMGAHSHGLEATSADLDQITTSHIQSLSSFLGSEEKARDALIHSYQRHINGFSAFLEEEEAAELARIARGSGVCVLESREEATHNTFMGVSDVGK</sequence>
<dbReference type="Gene3D" id="3.30.70.80">
    <property type="entry name" value="Peptidase S8 propeptide/proteinase inhibitor I9"/>
    <property type="match status" value="1"/>
</dbReference>
<dbReference type="InterPro" id="IPR037045">
    <property type="entry name" value="S8pro/Inhibitor_I9_sf"/>
</dbReference>
<feature type="chain" id="PRO_5036475230" description="Inhibitor I9 domain-containing protein" evidence="6">
    <location>
        <begin position="23"/>
        <end position="124"/>
    </location>
</feature>
<protein>
    <recommendedName>
        <fullName evidence="7">Inhibitor I9 domain-containing protein</fullName>
    </recommendedName>
</protein>
<name>A0A8X8XRW6_SALSN</name>
<keyword evidence="5" id="KW-0720">Serine protease</keyword>
<dbReference type="GO" id="GO:0008236">
    <property type="term" value="F:serine-type peptidase activity"/>
    <property type="evidence" value="ECO:0007669"/>
    <property type="project" value="UniProtKB-KW"/>
</dbReference>
<dbReference type="AlphaFoldDB" id="A0A8X8XRW6"/>
<evidence type="ECO:0000313" key="8">
    <source>
        <dbReference type="EMBL" id="KAG6418945.1"/>
    </source>
</evidence>
<dbReference type="Pfam" id="PF05922">
    <property type="entry name" value="Inhibitor_I9"/>
    <property type="match status" value="1"/>
</dbReference>
<keyword evidence="4" id="KW-0378">Hydrolase</keyword>
<dbReference type="PANTHER" id="PTHR48222:SF4">
    <property type="entry name" value="PROTEINASE INHIBITOR, PROPEPTIDE"/>
    <property type="match status" value="1"/>
</dbReference>
<gene>
    <name evidence="8" type="ORF">SASPL_121152</name>
</gene>
<evidence type="ECO:0000256" key="1">
    <source>
        <dbReference type="ARBA" id="ARBA00011073"/>
    </source>
</evidence>
<dbReference type="FunFam" id="3.30.70.80:FF:000002">
    <property type="entry name" value="Subtilisin-like protease SBT5.3"/>
    <property type="match status" value="1"/>
</dbReference>
<keyword evidence="9" id="KW-1185">Reference proteome</keyword>
<keyword evidence="2" id="KW-0645">Protease</keyword>
<organism evidence="8">
    <name type="scientific">Salvia splendens</name>
    <name type="common">Scarlet sage</name>
    <dbReference type="NCBI Taxonomy" id="180675"/>
    <lineage>
        <taxon>Eukaryota</taxon>
        <taxon>Viridiplantae</taxon>
        <taxon>Streptophyta</taxon>
        <taxon>Embryophyta</taxon>
        <taxon>Tracheophyta</taxon>
        <taxon>Spermatophyta</taxon>
        <taxon>Magnoliopsida</taxon>
        <taxon>eudicotyledons</taxon>
        <taxon>Gunneridae</taxon>
        <taxon>Pentapetalae</taxon>
        <taxon>asterids</taxon>
        <taxon>lamiids</taxon>
        <taxon>Lamiales</taxon>
        <taxon>Lamiaceae</taxon>
        <taxon>Nepetoideae</taxon>
        <taxon>Mentheae</taxon>
        <taxon>Salviinae</taxon>
        <taxon>Salvia</taxon>
        <taxon>Salvia subgen. Calosphace</taxon>
        <taxon>core Calosphace</taxon>
    </lineage>
</organism>
<evidence type="ECO:0000256" key="2">
    <source>
        <dbReference type="ARBA" id="ARBA00022670"/>
    </source>
</evidence>
<proteinExistence type="inferred from homology"/>
<reference evidence="8" key="1">
    <citation type="submission" date="2018-01" db="EMBL/GenBank/DDBJ databases">
        <authorList>
            <person name="Mao J.F."/>
        </authorList>
    </citation>
    <scope>NUCLEOTIDE SEQUENCE</scope>
    <source>
        <strain evidence="8">Huo1</strain>
        <tissue evidence="8">Leaf</tissue>
    </source>
</reference>
<dbReference type="GO" id="GO:0006508">
    <property type="term" value="P:proteolysis"/>
    <property type="evidence" value="ECO:0007669"/>
    <property type="project" value="UniProtKB-KW"/>
</dbReference>
<comment type="similarity">
    <text evidence="1">Belongs to the peptidase S8 family.</text>
</comment>
<dbReference type="InterPro" id="IPR010259">
    <property type="entry name" value="S8pro/Inhibitor_I9"/>
</dbReference>
<evidence type="ECO:0000256" key="6">
    <source>
        <dbReference type="SAM" id="SignalP"/>
    </source>
</evidence>
<reference evidence="8" key="2">
    <citation type="submission" date="2020-08" db="EMBL/GenBank/DDBJ databases">
        <title>Plant Genome Project.</title>
        <authorList>
            <person name="Zhang R.-G."/>
        </authorList>
    </citation>
    <scope>NUCLEOTIDE SEQUENCE</scope>
    <source>
        <strain evidence="8">Huo1</strain>
        <tissue evidence="8">Leaf</tissue>
    </source>
</reference>
<evidence type="ECO:0000256" key="3">
    <source>
        <dbReference type="ARBA" id="ARBA00022729"/>
    </source>
</evidence>
<feature type="domain" description="Inhibitor I9" evidence="7">
    <location>
        <begin position="27"/>
        <end position="95"/>
    </location>
</feature>
<keyword evidence="3 6" id="KW-0732">Signal</keyword>
<dbReference type="EMBL" id="PNBA02000007">
    <property type="protein sequence ID" value="KAG6418945.1"/>
    <property type="molecule type" value="Genomic_DNA"/>
</dbReference>
<feature type="signal peptide" evidence="6">
    <location>
        <begin position="1"/>
        <end position="22"/>
    </location>
</feature>
<dbReference type="Proteomes" id="UP000298416">
    <property type="component" value="Unassembled WGS sequence"/>
</dbReference>
<comment type="caution">
    <text evidence="8">The sequence shown here is derived from an EMBL/GenBank/DDBJ whole genome shotgun (WGS) entry which is preliminary data.</text>
</comment>
<evidence type="ECO:0000256" key="4">
    <source>
        <dbReference type="ARBA" id="ARBA00022801"/>
    </source>
</evidence>